<dbReference type="OrthoDB" id="1929172at2759"/>
<accession>A0A6A5NN26</accession>
<dbReference type="EMBL" id="WOCE01000010">
    <property type="protein sequence ID" value="KAE9605868.1"/>
    <property type="molecule type" value="Genomic_DNA"/>
</dbReference>
<comment type="caution">
    <text evidence="8">The sequence shown here is derived from an EMBL/GenBank/DDBJ whole genome shotgun (WGS) entry which is preliminary data.</text>
</comment>
<evidence type="ECO:0000256" key="3">
    <source>
        <dbReference type="ARBA" id="ARBA00022692"/>
    </source>
</evidence>
<evidence type="ECO:0000256" key="6">
    <source>
        <dbReference type="ARBA" id="ARBA00023136"/>
    </source>
</evidence>
<reference evidence="9" key="1">
    <citation type="journal article" date="2020" name="Nat. Commun.">
        <title>Genome sequence of the cluster root forming white lupin.</title>
        <authorList>
            <person name="Hufnagel B."/>
            <person name="Marques A."/>
            <person name="Soriano A."/>
            <person name="Marques L."/>
            <person name="Divol F."/>
            <person name="Doumas P."/>
            <person name="Sallet E."/>
            <person name="Mancinotti D."/>
            <person name="Carrere S."/>
            <person name="Marande W."/>
            <person name="Arribat S."/>
            <person name="Keller J."/>
            <person name="Huneau C."/>
            <person name="Blein T."/>
            <person name="Aime D."/>
            <person name="Laguerre M."/>
            <person name="Taylor J."/>
            <person name="Schubert V."/>
            <person name="Nelson M."/>
            <person name="Geu-Flores F."/>
            <person name="Crespi M."/>
            <person name="Gallardo-Guerrero K."/>
            <person name="Delaux P.-M."/>
            <person name="Salse J."/>
            <person name="Berges H."/>
            <person name="Guyot R."/>
            <person name="Gouzy J."/>
            <person name="Peret B."/>
        </authorList>
    </citation>
    <scope>NUCLEOTIDE SEQUENCE [LARGE SCALE GENOMIC DNA]</scope>
    <source>
        <strain evidence="9">cv. Amiga</strain>
    </source>
</reference>
<evidence type="ECO:0000313" key="8">
    <source>
        <dbReference type="EMBL" id="KAE9605868.1"/>
    </source>
</evidence>
<evidence type="ECO:0000256" key="7">
    <source>
        <dbReference type="RuleBase" id="RU003827"/>
    </source>
</evidence>
<keyword evidence="3 7" id="KW-0812">Transmembrane</keyword>
<comment type="similarity">
    <text evidence="2 7">Belongs to the EMP24/GP25L family.</text>
</comment>
<evidence type="ECO:0000313" key="9">
    <source>
        <dbReference type="Proteomes" id="UP000447434"/>
    </source>
</evidence>
<dbReference type="InterPro" id="IPR009038">
    <property type="entry name" value="GOLD_dom"/>
</dbReference>
<keyword evidence="5" id="KW-1133">Transmembrane helix</keyword>
<evidence type="ECO:0000256" key="1">
    <source>
        <dbReference type="ARBA" id="ARBA00004479"/>
    </source>
</evidence>
<organism evidence="8 9">
    <name type="scientific">Lupinus albus</name>
    <name type="common">White lupine</name>
    <name type="synonym">Lupinus termis</name>
    <dbReference type="NCBI Taxonomy" id="3870"/>
    <lineage>
        <taxon>Eukaryota</taxon>
        <taxon>Viridiplantae</taxon>
        <taxon>Streptophyta</taxon>
        <taxon>Embryophyta</taxon>
        <taxon>Tracheophyta</taxon>
        <taxon>Spermatophyta</taxon>
        <taxon>Magnoliopsida</taxon>
        <taxon>eudicotyledons</taxon>
        <taxon>Gunneridae</taxon>
        <taxon>Pentapetalae</taxon>
        <taxon>rosids</taxon>
        <taxon>fabids</taxon>
        <taxon>Fabales</taxon>
        <taxon>Fabaceae</taxon>
        <taxon>Papilionoideae</taxon>
        <taxon>50 kb inversion clade</taxon>
        <taxon>genistoids sensu lato</taxon>
        <taxon>core genistoids</taxon>
        <taxon>Genisteae</taxon>
        <taxon>Lupinus</taxon>
    </lineage>
</organism>
<dbReference type="PROSITE" id="PS50866">
    <property type="entry name" value="GOLD"/>
    <property type="match status" value="1"/>
</dbReference>
<dbReference type="Proteomes" id="UP000447434">
    <property type="component" value="Chromosome 10"/>
</dbReference>
<protein>
    <submittedName>
        <fullName evidence="8">Uncharacterized protein</fullName>
    </submittedName>
</protein>
<dbReference type="PANTHER" id="PTHR22811">
    <property type="entry name" value="TRANSMEMBRANE EMP24 DOMAIN-CONTAINING PROTEIN"/>
    <property type="match status" value="1"/>
</dbReference>
<dbReference type="SMART" id="SM01190">
    <property type="entry name" value="EMP24_GP25L"/>
    <property type="match status" value="1"/>
</dbReference>
<evidence type="ECO:0000256" key="5">
    <source>
        <dbReference type="ARBA" id="ARBA00022989"/>
    </source>
</evidence>
<dbReference type="Pfam" id="PF01105">
    <property type="entry name" value="EMP24_GP25L"/>
    <property type="match status" value="1"/>
</dbReference>
<keyword evidence="9" id="KW-1185">Reference proteome</keyword>
<dbReference type="GO" id="GO:0016020">
    <property type="term" value="C:membrane"/>
    <property type="evidence" value="ECO:0007669"/>
    <property type="project" value="UniProtKB-SubCell"/>
</dbReference>
<gene>
    <name evidence="8" type="ORF">Lalb_Chr10g0101871</name>
</gene>
<keyword evidence="6" id="KW-0472">Membrane</keyword>
<dbReference type="InterPro" id="IPR015720">
    <property type="entry name" value="Emp24-like"/>
</dbReference>
<comment type="subcellular location">
    <subcellularLocation>
        <location evidence="1 7">Membrane</location>
        <topology evidence="1 7">Single-pass type I membrane protein</topology>
    </subcellularLocation>
</comment>
<sequence>MKMDMNTPMLLFLWFTILCVVLPQTHALWIEIPSSGPKCISEEIHSNVVVLGDYFLFSDHKNTEHITLSSTVTSPYGNTLHHLENATHGQFAFTTAETGTYTACFKLVGSNIPAGGQNLILDWKIGINAKDWDSVAKKEKIEGVELEIKKLEESVDIIHQFLGYMKEKETNMMEASEKTYAKVAHYTYISLGVCISVAALQVWHLKRFFQKKKLI</sequence>
<dbReference type="AlphaFoldDB" id="A0A6A5NN26"/>
<name>A0A6A5NN26_LUPAL</name>
<evidence type="ECO:0000256" key="2">
    <source>
        <dbReference type="ARBA" id="ARBA00007104"/>
    </source>
</evidence>
<evidence type="ECO:0000256" key="4">
    <source>
        <dbReference type="ARBA" id="ARBA00022729"/>
    </source>
</evidence>
<proteinExistence type="inferred from homology"/>
<keyword evidence="4" id="KW-0732">Signal</keyword>